<comment type="caution">
    <text evidence="2">The sequence shown here is derived from an EMBL/GenBank/DDBJ whole genome shotgun (WGS) entry which is preliminary data.</text>
</comment>
<evidence type="ECO:0000313" key="2">
    <source>
        <dbReference type="EMBL" id="CAL4234307.1"/>
    </source>
</evidence>
<feature type="compositionally biased region" description="Low complexity" evidence="1">
    <location>
        <begin position="74"/>
        <end position="92"/>
    </location>
</feature>
<proteinExistence type="predicted"/>
<keyword evidence="3" id="KW-1185">Reference proteome</keyword>
<evidence type="ECO:0000256" key="1">
    <source>
        <dbReference type="SAM" id="MobiDB-lite"/>
    </source>
</evidence>
<protein>
    <submittedName>
        <fullName evidence="2">Uncharacterized protein</fullName>
    </submittedName>
</protein>
<dbReference type="AlphaFoldDB" id="A0AAV2SSB9"/>
<dbReference type="EMBL" id="CAXKWB010112724">
    <property type="protein sequence ID" value="CAL4234307.1"/>
    <property type="molecule type" value="Genomic_DNA"/>
</dbReference>
<gene>
    <name evidence="2" type="ORF">MNOR_LOCUS39975</name>
</gene>
<name>A0AAV2SSB9_MEGNR</name>
<accession>A0AAV2SSB9</accession>
<feature type="non-terminal residue" evidence="2">
    <location>
        <position position="1"/>
    </location>
</feature>
<reference evidence="2 3" key="1">
    <citation type="submission" date="2024-05" db="EMBL/GenBank/DDBJ databases">
        <authorList>
            <person name="Wallberg A."/>
        </authorList>
    </citation>
    <scope>NUCLEOTIDE SEQUENCE [LARGE SCALE GENOMIC DNA]</scope>
</reference>
<dbReference type="Proteomes" id="UP001497623">
    <property type="component" value="Unassembled WGS sequence"/>
</dbReference>
<organism evidence="2 3">
    <name type="scientific">Meganyctiphanes norvegica</name>
    <name type="common">Northern krill</name>
    <name type="synonym">Thysanopoda norvegica</name>
    <dbReference type="NCBI Taxonomy" id="48144"/>
    <lineage>
        <taxon>Eukaryota</taxon>
        <taxon>Metazoa</taxon>
        <taxon>Ecdysozoa</taxon>
        <taxon>Arthropoda</taxon>
        <taxon>Crustacea</taxon>
        <taxon>Multicrustacea</taxon>
        <taxon>Malacostraca</taxon>
        <taxon>Eumalacostraca</taxon>
        <taxon>Eucarida</taxon>
        <taxon>Euphausiacea</taxon>
        <taxon>Euphausiidae</taxon>
        <taxon>Meganyctiphanes</taxon>
    </lineage>
</organism>
<evidence type="ECO:0000313" key="3">
    <source>
        <dbReference type="Proteomes" id="UP001497623"/>
    </source>
</evidence>
<sequence length="100" mass="9791">SPLKQKILTNINIVFKSENVVDRAGEWSIFEGDATLDDAGGTGEVALGDAGTGDVSLDVGGTGEVALDDGADMIGSSMMSSDGSSGSSGSSSACCVAGGR</sequence>
<feature type="region of interest" description="Disordered" evidence="1">
    <location>
        <begin position="74"/>
        <end position="100"/>
    </location>
</feature>